<protein>
    <submittedName>
        <fullName evidence="2">Uncharacterized protein</fullName>
    </submittedName>
</protein>
<gene>
    <name evidence="2" type="ORF">CP980_14535</name>
</gene>
<dbReference type="Proteomes" id="UP000325563">
    <property type="component" value="Chromosome"/>
</dbReference>
<reference evidence="2 3" key="1">
    <citation type="submission" date="2017-09" db="EMBL/GenBank/DDBJ databases">
        <authorList>
            <person name="Lee N."/>
            <person name="Cho B.-K."/>
        </authorList>
    </citation>
    <scope>NUCLEOTIDE SEQUENCE [LARGE SCALE GENOMIC DNA]</scope>
    <source>
        <strain evidence="2 3">ATCC 27476</strain>
    </source>
</reference>
<name>A0A5J6J4M4_STRVI</name>
<evidence type="ECO:0000313" key="2">
    <source>
        <dbReference type="EMBL" id="QEV46157.1"/>
    </source>
</evidence>
<organism evidence="2 3">
    <name type="scientific">Streptomyces vinaceus</name>
    <dbReference type="NCBI Taxonomy" id="1960"/>
    <lineage>
        <taxon>Bacteria</taxon>
        <taxon>Bacillati</taxon>
        <taxon>Actinomycetota</taxon>
        <taxon>Actinomycetes</taxon>
        <taxon>Kitasatosporales</taxon>
        <taxon>Streptomycetaceae</taxon>
        <taxon>Streptomyces</taxon>
    </lineage>
</organism>
<dbReference type="GeneID" id="95611769"/>
<evidence type="ECO:0000313" key="3">
    <source>
        <dbReference type="Proteomes" id="UP000325563"/>
    </source>
</evidence>
<feature type="region of interest" description="Disordered" evidence="1">
    <location>
        <begin position="225"/>
        <end position="249"/>
    </location>
</feature>
<dbReference type="AlphaFoldDB" id="A0A5J6J4M4"/>
<dbReference type="Gene3D" id="1.10.530.10">
    <property type="match status" value="1"/>
</dbReference>
<accession>A0A5J6J4M4</accession>
<evidence type="ECO:0000256" key="1">
    <source>
        <dbReference type="SAM" id="MobiDB-lite"/>
    </source>
</evidence>
<dbReference type="KEGG" id="svn:CP980_14535"/>
<sequence length="463" mass="50749">MSLSHRKDVEFLEECNPALVERNAAEFRRLRDLLVQAEEPARRAETGTQWQSDGSHTYTSRLSEARQLVLHMAEGYDKAASALHAYAAALTTAKSHYGNGKRAERKLAALIATKGTAITRTAQEAEPMCQWEDMRATTGVMDFFAELTMDVDDIREEADRLHDDAGGSFHLAGSAEAEARSVCVHALKQAYELLPEFKVKGGGGGVDVYAAMADIRREAAQARTNPLTHLPGSGPKKEMTGPVGSEPVSPELRDIRMRVAGLPAADDNYWDPPQSDEGRAEWIRNNKEILRAAAQRAGLPEEMVAGIAWKEVGGQPGIFDDGVDFFRRAADAPWGLSPVTAENLPDRAGGKPDETSFGPIAVQLRRGAEVLGYDPEHLTDQQRNVVKSALQDPKQNAFIAAGFLAQIKEETGYANVPADRLTEAQMQEIAARYNGGPYWESKKAQDYGDDFRNNLGNVKKAMR</sequence>
<dbReference type="RefSeq" id="WP_150528327.1">
    <property type="nucleotide sequence ID" value="NZ_BNBW01000007.1"/>
</dbReference>
<proteinExistence type="predicted"/>
<keyword evidence="3" id="KW-1185">Reference proteome</keyword>
<dbReference type="EMBL" id="CP023692">
    <property type="protein sequence ID" value="QEV46157.1"/>
    <property type="molecule type" value="Genomic_DNA"/>
</dbReference>